<keyword evidence="2" id="KW-1185">Reference proteome</keyword>
<protein>
    <submittedName>
        <fullName evidence="1">Uncharacterized protein</fullName>
    </submittedName>
</protein>
<name>A0ACB0JJ14_TRIPR</name>
<evidence type="ECO:0000313" key="1">
    <source>
        <dbReference type="EMBL" id="CAJ2644257.1"/>
    </source>
</evidence>
<sequence length="188" mass="21335">MKPVLGNPTTCLQLKLTRLKLAFSEWNKALFGNIDTTVKLATEEVIRIQHLIDASGVNDELQQLDYIVHLILTQALLNQDQFWREKARVQQFLQGDSNTSYYHRVAKIKAVTKQIHLINSDQGGLLTNTSDIVQHIVHYFQQIFCRANNCLSTSIVNDNIPTSVTSEDNILLTAIPTPDLINTTVFFR</sequence>
<reference evidence="1" key="1">
    <citation type="submission" date="2023-10" db="EMBL/GenBank/DDBJ databases">
        <authorList>
            <person name="Rodriguez Cubillos JULIANA M."/>
            <person name="De Vega J."/>
        </authorList>
    </citation>
    <scope>NUCLEOTIDE SEQUENCE</scope>
</reference>
<accession>A0ACB0JJ14</accession>
<dbReference type="EMBL" id="CASHSV030000034">
    <property type="protein sequence ID" value="CAJ2644257.1"/>
    <property type="molecule type" value="Genomic_DNA"/>
</dbReference>
<evidence type="ECO:0000313" key="2">
    <source>
        <dbReference type="Proteomes" id="UP001177021"/>
    </source>
</evidence>
<proteinExistence type="predicted"/>
<dbReference type="Proteomes" id="UP001177021">
    <property type="component" value="Unassembled WGS sequence"/>
</dbReference>
<comment type="caution">
    <text evidence="1">The sequence shown here is derived from an EMBL/GenBank/DDBJ whole genome shotgun (WGS) entry which is preliminary data.</text>
</comment>
<organism evidence="1 2">
    <name type="scientific">Trifolium pratense</name>
    <name type="common">Red clover</name>
    <dbReference type="NCBI Taxonomy" id="57577"/>
    <lineage>
        <taxon>Eukaryota</taxon>
        <taxon>Viridiplantae</taxon>
        <taxon>Streptophyta</taxon>
        <taxon>Embryophyta</taxon>
        <taxon>Tracheophyta</taxon>
        <taxon>Spermatophyta</taxon>
        <taxon>Magnoliopsida</taxon>
        <taxon>eudicotyledons</taxon>
        <taxon>Gunneridae</taxon>
        <taxon>Pentapetalae</taxon>
        <taxon>rosids</taxon>
        <taxon>fabids</taxon>
        <taxon>Fabales</taxon>
        <taxon>Fabaceae</taxon>
        <taxon>Papilionoideae</taxon>
        <taxon>50 kb inversion clade</taxon>
        <taxon>NPAAA clade</taxon>
        <taxon>Hologalegina</taxon>
        <taxon>IRL clade</taxon>
        <taxon>Trifolieae</taxon>
        <taxon>Trifolium</taxon>
    </lineage>
</organism>
<gene>
    <name evidence="1" type="ORF">MILVUS5_LOCUS13334</name>
</gene>